<dbReference type="EMBL" id="VSSQ01020776">
    <property type="protein sequence ID" value="MPM65899.1"/>
    <property type="molecule type" value="Genomic_DNA"/>
</dbReference>
<keyword evidence="1" id="KW-0472">Membrane</keyword>
<dbReference type="AlphaFoldDB" id="A0A645BK90"/>
<keyword evidence="1" id="KW-1133">Transmembrane helix</keyword>
<sequence length="176" mass="18660">MKTNVKKMIITALLIAFSIIIPAIFGPFLRVYIPPFSATLASHVPLFVAMFLGPFEALIVGLGSALGFLFAFPDPIIAARAATHMAVGYVGARLVLKNFGYAAVMSITAPIHGLLEALVVYGMTKNLFVAFVVVGVGTVLHHIADSLITAPLIATLSRVLKIDLKSIGEKSKNLVA</sequence>
<protein>
    <recommendedName>
        <fullName evidence="3">Niacin transporter NiaX</fullName>
    </recommendedName>
</protein>
<gene>
    <name evidence="2" type="ORF">SDC9_112803</name>
</gene>
<evidence type="ECO:0000256" key="1">
    <source>
        <dbReference type="SAM" id="Phobius"/>
    </source>
</evidence>
<accession>A0A645BK90</accession>
<evidence type="ECO:0008006" key="3">
    <source>
        <dbReference type="Google" id="ProtNLM"/>
    </source>
</evidence>
<keyword evidence="1" id="KW-0812">Transmembrane</keyword>
<reference evidence="2" key="1">
    <citation type="submission" date="2019-08" db="EMBL/GenBank/DDBJ databases">
        <authorList>
            <person name="Kucharzyk K."/>
            <person name="Murdoch R.W."/>
            <person name="Higgins S."/>
            <person name="Loffler F."/>
        </authorList>
    </citation>
    <scope>NUCLEOTIDE SEQUENCE</scope>
</reference>
<proteinExistence type="predicted"/>
<feature type="transmembrane region" description="Helical" evidence="1">
    <location>
        <begin position="12"/>
        <end position="33"/>
    </location>
</feature>
<name>A0A645BK90_9ZZZZ</name>
<feature type="transmembrane region" description="Helical" evidence="1">
    <location>
        <begin position="127"/>
        <end position="156"/>
    </location>
</feature>
<feature type="transmembrane region" description="Helical" evidence="1">
    <location>
        <begin position="45"/>
        <end position="72"/>
    </location>
</feature>
<comment type="caution">
    <text evidence="2">The sequence shown here is derived from an EMBL/GenBank/DDBJ whole genome shotgun (WGS) entry which is preliminary data.</text>
</comment>
<organism evidence="2">
    <name type="scientific">bioreactor metagenome</name>
    <dbReference type="NCBI Taxonomy" id="1076179"/>
    <lineage>
        <taxon>unclassified sequences</taxon>
        <taxon>metagenomes</taxon>
        <taxon>ecological metagenomes</taxon>
    </lineage>
</organism>
<evidence type="ECO:0000313" key="2">
    <source>
        <dbReference type="EMBL" id="MPM65899.1"/>
    </source>
</evidence>
<dbReference type="Gene3D" id="1.10.1760.20">
    <property type="match status" value="1"/>
</dbReference>